<dbReference type="PANTHER" id="PTHR31769">
    <property type="entry name" value="OS07G0462200 PROTEIN-RELATED"/>
    <property type="match status" value="1"/>
</dbReference>
<evidence type="ECO:0000256" key="6">
    <source>
        <dbReference type="ARBA" id="ARBA00029467"/>
    </source>
</evidence>
<reference evidence="8 10" key="1">
    <citation type="journal article" date="2008" name="Science">
        <title>The Physcomitrella genome reveals evolutionary insights into the conquest of land by plants.</title>
        <authorList>
            <person name="Rensing S."/>
            <person name="Lang D."/>
            <person name="Zimmer A."/>
            <person name="Terry A."/>
            <person name="Salamov A."/>
            <person name="Shapiro H."/>
            <person name="Nishiyama T."/>
            <person name="Perroud P.-F."/>
            <person name="Lindquist E."/>
            <person name="Kamisugi Y."/>
            <person name="Tanahashi T."/>
            <person name="Sakakibara K."/>
            <person name="Fujita T."/>
            <person name="Oishi K."/>
            <person name="Shin-I T."/>
            <person name="Kuroki Y."/>
            <person name="Toyoda A."/>
            <person name="Suzuki Y."/>
            <person name="Hashimoto A."/>
            <person name="Yamaguchi K."/>
            <person name="Sugano A."/>
            <person name="Kohara Y."/>
            <person name="Fujiyama A."/>
            <person name="Anterola A."/>
            <person name="Aoki S."/>
            <person name="Ashton N."/>
            <person name="Barbazuk W.B."/>
            <person name="Barker E."/>
            <person name="Bennetzen J."/>
            <person name="Bezanilla M."/>
            <person name="Blankenship R."/>
            <person name="Cho S.H."/>
            <person name="Dutcher S."/>
            <person name="Estelle M."/>
            <person name="Fawcett J.A."/>
            <person name="Gundlach H."/>
            <person name="Hanada K."/>
            <person name="Heyl A."/>
            <person name="Hicks K.A."/>
            <person name="Hugh J."/>
            <person name="Lohr M."/>
            <person name="Mayer K."/>
            <person name="Melkozernov A."/>
            <person name="Murata T."/>
            <person name="Nelson D."/>
            <person name="Pils B."/>
            <person name="Prigge M."/>
            <person name="Reiss B."/>
            <person name="Renner T."/>
            <person name="Rombauts S."/>
            <person name="Rushton P."/>
            <person name="Sanderfoot A."/>
            <person name="Schween G."/>
            <person name="Shiu S.-H."/>
            <person name="Stueber K."/>
            <person name="Theodoulou F.L."/>
            <person name="Tu H."/>
            <person name="Van de Peer Y."/>
            <person name="Verrier P.J."/>
            <person name="Waters E."/>
            <person name="Wood A."/>
            <person name="Yang L."/>
            <person name="Cove D."/>
            <person name="Cuming A."/>
            <person name="Hasebe M."/>
            <person name="Lucas S."/>
            <person name="Mishler D.B."/>
            <person name="Reski R."/>
            <person name="Grigoriev I."/>
            <person name="Quatrano R.S."/>
            <person name="Boore J.L."/>
        </authorList>
    </citation>
    <scope>NUCLEOTIDE SEQUENCE [LARGE SCALE GENOMIC DNA]</scope>
    <source>
        <strain evidence="9 10">cv. Gransden 2004</strain>
    </source>
</reference>
<keyword evidence="4 7" id="KW-1133">Transmembrane helix</keyword>
<keyword evidence="10" id="KW-1185">Reference proteome</keyword>
<protein>
    <recommendedName>
        <fullName evidence="11">H(+)-exporting diphosphatase</fullName>
    </recommendedName>
</protein>
<dbReference type="EMBL" id="ABEU02000024">
    <property type="protein sequence ID" value="PNR28254.1"/>
    <property type="molecule type" value="Genomic_DNA"/>
</dbReference>
<organism evidence="8">
    <name type="scientific">Physcomitrium patens</name>
    <name type="common">Spreading-leaved earth moss</name>
    <name type="synonym">Physcomitrella patens</name>
    <dbReference type="NCBI Taxonomy" id="3218"/>
    <lineage>
        <taxon>Eukaryota</taxon>
        <taxon>Viridiplantae</taxon>
        <taxon>Streptophyta</taxon>
        <taxon>Embryophyta</taxon>
        <taxon>Bryophyta</taxon>
        <taxon>Bryophytina</taxon>
        <taxon>Bryopsida</taxon>
        <taxon>Funariidae</taxon>
        <taxon>Funariales</taxon>
        <taxon>Funariaceae</taxon>
        <taxon>Physcomitrium</taxon>
    </lineage>
</organism>
<evidence type="ECO:0000313" key="10">
    <source>
        <dbReference type="Proteomes" id="UP000006727"/>
    </source>
</evidence>
<evidence type="ECO:0000256" key="5">
    <source>
        <dbReference type="ARBA" id="ARBA00023136"/>
    </source>
</evidence>
<feature type="transmembrane region" description="Helical" evidence="7">
    <location>
        <begin position="164"/>
        <end position="189"/>
    </location>
</feature>
<keyword evidence="2 7" id="KW-0812">Transmembrane</keyword>
<dbReference type="AlphaFoldDB" id="A0A2K1IG54"/>
<reference evidence="9" key="3">
    <citation type="submission" date="2020-12" db="UniProtKB">
        <authorList>
            <consortium name="EnsemblPlants"/>
        </authorList>
    </citation>
    <scope>IDENTIFICATION</scope>
</reference>
<dbReference type="Proteomes" id="UP000006727">
    <property type="component" value="Chromosome 24"/>
</dbReference>
<feature type="transmembrane region" description="Helical" evidence="7">
    <location>
        <begin position="80"/>
        <end position="101"/>
    </location>
</feature>
<feature type="transmembrane region" description="Helical" evidence="7">
    <location>
        <begin position="122"/>
        <end position="144"/>
    </location>
</feature>
<dbReference type="PaxDb" id="3218-PP1S196_54V6.1"/>
<feature type="transmembrane region" description="Helical" evidence="7">
    <location>
        <begin position="12"/>
        <end position="30"/>
    </location>
</feature>
<proteinExistence type="inferred from homology"/>
<keyword evidence="3" id="KW-0732">Signal</keyword>
<evidence type="ECO:0008006" key="11">
    <source>
        <dbReference type="Google" id="ProtNLM"/>
    </source>
</evidence>
<comment type="subcellular location">
    <subcellularLocation>
        <location evidence="1">Endomembrane system</location>
        <topology evidence="1">Multi-pass membrane protein</topology>
    </subcellularLocation>
</comment>
<evidence type="ECO:0000256" key="7">
    <source>
        <dbReference type="SAM" id="Phobius"/>
    </source>
</evidence>
<dbReference type="Gramene" id="Pp3c24_9440V3.1">
    <property type="protein sequence ID" value="Pp3c24_9440V3.1"/>
    <property type="gene ID" value="Pp3c24_9440"/>
</dbReference>
<dbReference type="InParanoid" id="A0A2K1IG54"/>
<name>A0A2K1IG54_PHYPA</name>
<dbReference type="GO" id="GO:0012505">
    <property type="term" value="C:endomembrane system"/>
    <property type="evidence" value="ECO:0007669"/>
    <property type="project" value="UniProtKB-SubCell"/>
</dbReference>
<dbReference type="InterPro" id="IPR009606">
    <property type="entry name" value="DEAL/Modifying_wall_lignin1/2"/>
</dbReference>
<gene>
    <name evidence="8" type="ORF">PHYPA_028846</name>
</gene>
<keyword evidence="5 7" id="KW-0472">Membrane</keyword>
<evidence type="ECO:0000256" key="1">
    <source>
        <dbReference type="ARBA" id="ARBA00004127"/>
    </source>
</evidence>
<dbReference type="OMA" id="QFAFENP"/>
<dbReference type="InterPro" id="IPR052222">
    <property type="entry name" value="DESIGUAL"/>
</dbReference>
<evidence type="ECO:0000256" key="4">
    <source>
        <dbReference type="ARBA" id="ARBA00022989"/>
    </source>
</evidence>
<reference evidence="8 10" key="2">
    <citation type="journal article" date="2018" name="Plant J.">
        <title>The Physcomitrella patens chromosome-scale assembly reveals moss genome structure and evolution.</title>
        <authorList>
            <person name="Lang D."/>
            <person name="Ullrich K.K."/>
            <person name="Murat F."/>
            <person name="Fuchs J."/>
            <person name="Jenkins J."/>
            <person name="Haas F.B."/>
            <person name="Piednoel M."/>
            <person name="Gundlach H."/>
            <person name="Van Bel M."/>
            <person name="Meyberg R."/>
            <person name="Vives C."/>
            <person name="Morata J."/>
            <person name="Symeonidi A."/>
            <person name="Hiss M."/>
            <person name="Muchero W."/>
            <person name="Kamisugi Y."/>
            <person name="Saleh O."/>
            <person name="Blanc G."/>
            <person name="Decker E.L."/>
            <person name="van Gessel N."/>
            <person name="Grimwood J."/>
            <person name="Hayes R.D."/>
            <person name="Graham S.W."/>
            <person name="Gunter L.E."/>
            <person name="McDaniel S.F."/>
            <person name="Hoernstein S.N.W."/>
            <person name="Larsson A."/>
            <person name="Li F.W."/>
            <person name="Perroud P.F."/>
            <person name="Phillips J."/>
            <person name="Ranjan P."/>
            <person name="Rokshar D.S."/>
            <person name="Rothfels C.J."/>
            <person name="Schneider L."/>
            <person name="Shu S."/>
            <person name="Stevenson D.W."/>
            <person name="Thummler F."/>
            <person name="Tillich M."/>
            <person name="Villarreal Aguilar J.C."/>
            <person name="Widiez T."/>
            <person name="Wong G.K."/>
            <person name="Wymore A."/>
            <person name="Zhang Y."/>
            <person name="Zimmer A.D."/>
            <person name="Quatrano R.S."/>
            <person name="Mayer K.F.X."/>
            <person name="Goodstein D."/>
            <person name="Casacuberta J.M."/>
            <person name="Vandepoele K."/>
            <person name="Reski R."/>
            <person name="Cuming A.C."/>
            <person name="Tuskan G.A."/>
            <person name="Maumus F."/>
            <person name="Salse J."/>
            <person name="Schmutz J."/>
            <person name="Rensing S.A."/>
        </authorList>
    </citation>
    <scope>NUCLEOTIDE SEQUENCE [LARGE SCALE GENOMIC DNA]</scope>
    <source>
        <strain evidence="9 10">cv. Gransden 2004</strain>
    </source>
</reference>
<evidence type="ECO:0000313" key="8">
    <source>
        <dbReference type="EMBL" id="PNR28254.1"/>
    </source>
</evidence>
<evidence type="ECO:0000313" key="9">
    <source>
        <dbReference type="EnsemblPlants" id="Pp3c24_9440V3.1"/>
    </source>
</evidence>
<comment type="similarity">
    <text evidence="6">Belongs to the DESIGUAL family.</text>
</comment>
<evidence type="ECO:0000256" key="3">
    <source>
        <dbReference type="ARBA" id="ARBA00022729"/>
    </source>
</evidence>
<accession>A0A2K1IG54</accession>
<evidence type="ECO:0000256" key="2">
    <source>
        <dbReference type="ARBA" id="ARBA00022692"/>
    </source>
</evidence>
<dbReference type="Pfam" id="PF06749">
    <property type="entry name" value="DUF1218"/>
    <property type="match status" value="1"/>
</dbReference>
<dbReference type="EnsemblPlants" id="Pp3c24_9440V3.1">
    <property type="protein sequence ID" value="Pp3c24_9440V3.1"/>
    <property type="gene ID" value="Pp3c24_9440"/>
</dbReference>
<sequence length="218" mass="22903">MALGTTYPFKVIIIAVVGTMVGIVASVMGFSAELKRISNDCNVEHGKLQVLGTIKADKLVWVDSENQCYKPPNQTVSRSIMAGILLLASQIGFSAAGGCLCCNRMNGNFTGPAQHALKSLMISWTFCVVAVVLFFYGAGVSSHYHAVANPKPLPAATATSCGYAINAGMFAGGAVIGLLTTVSGVIYYLAVSRMGVDSLVERCKLRQTNLSAATVDKV</sequence>